<proteinExistence type="predicted"/>
<feature type="transmembrane region" description="Helical" evidence="6">
    <location>
        <begin position="238"/>
        <end position="265"/>
    </location>
</feature>
<keyword evidence="2 6" id="KW-0812">Transmembrane</keyword>
<reference evidence="7" key="1">
    <citation type="submission" date="2021-03" db="EMBL/GenBank/DDBJ databases">
        <title>Chromosome level genome of the anhydrobiotic midge Polypedilum vanderplanki.</title>
        <authorList>
            <person name="Yoshida Y."/>
            <person name="Kikawada T."/>
            <person name="Gusev O."/>
        </authorList>
    </citation>
    <scope>NUCLEOTIDE SEQUENCE</scope>
    <source>
        <strain evidence="7">NIAS01</strain>
        <tissue evidence="7">Whole body or cell culture</tissue>
    </source>
</reference>
<keyword evidence="4 6" id="KW-0472">Membrane</keyword>
<evidence type="ECO:0000313" key="8">
    <source>
        <dbReference type="Proteomes" id="UP001107558"/>
    </source>
</evidence>
<dbReference type="InterPro" id="IPR051072">
    <property type="entry name" value="CACNG_subunit"/>
</dbReference>
<evidence type="ECO:0000256" key="1">
    <source>
        <dbReference type="ARBA" id="ARBA00004141"/>
    </source>
</evidence>
<feature type="transmembrane region" description="Helical" evidence="6">
    <location>
        <begin position="201"/>
        <end position="231"/>
    </location>
</feature>
<dbReference type="Gene3D" id="1.20.140.150">
    <property type="match status" value="1"/>
</dbReference>
<evidence type="ECO:0000256" key="4">
    <source>
        <dbReference type="ARBA" id="ARBA00023136"/>
    </source>
</evidence>
<dbReference type="GO" id="GO:0005245">
    <property type="term" value="F:voltage-gated calcium channel activity"/>
    <property type="evidence" value="ECO:0007669"/>
    <property type="project" value="TreeGrafter"/>
</dbReference>
<sequence>MEKSSLNIKSFRNLLSNQGKSYKIPPDTYQPTEVKLINGTIIDNATSCSIEDIYSLKRHKTNAVSDNRKRIRNVFCGNFARFINYYNNSNFCLPIFTPIFSSVCVIIVIAALFGTSWITTEEKIPWHQVNSSLYRYNNNFTLSYIIKSSNASLWIICTRFAIDDNHTKFDYMSKNCTRIDYFDTEKYQPDLRDSPNESNNVIPYTITVSSPILIISFIILLISYLLFLLAICSQKYKIFYFIAGIGFIISGLLMLSGLIMFISIFKSEVFHKLQTTTSNHQEPLFTFNYGHSFILYLIGFVIVELAGILNVCFFNKLQNTEEHNQSHLLNNYVKPVTAASNHHTHIAFTNMDNGYILPQKSGIQCSLHTAAASANVKFTNDCYSNNNNMPFRSKHQFQQRPILPNRFDGFNHVPFTRNASTSTLDLDNELDEGDSMSLKSNHRMMKDKSGSNKLDFNNICGMMRSAKSKECNGSVYHRAMKPARNIYYIKDQADEEEPNIFIVDPRFYKNRKCALQKSLEDIRMQKMNNNSYGRHYHHDTISCGGNGWNNTIDRNYYGSKTLPRDFSRPKPLRPSLDDFLNNFHQNENSHYHHQPTGYIFHHHNSCDELLASKLYRNSTVYPNFTDSQTTRQQQQQEYQWPKVIPKSPSSYSMNSFRINRQSAYDKSSTYNPIEEFDLDKIEHERRKSHTNLFKEGRQQQQDELKKEFGTAV</sequence>
<name>A0A9J6CSJ8_POLVA</name>
<feature type="transmembrane region" description="Helical" evidence="6">
    <location>
        <begin position="293"/>
        <end position="314"/>
    </location>
</feature>
<comment type="subcellular location">
    <subcellularLocation>
        <location evidence="1">Membrane</location>
        <topology evidence="1">Multi-pass membrane protein</topology>
    </subcellularLocation>
</comment>
<protein>
    <submittedName>
        <fullName evidence="7">Uncharacterized protein</fullName>
    </submittedName>
</protein>
<dbReference type="GO" id="GO:0051968">
    <property type="term" value="P:positive regulation of synaptic transmission, glutamatergic"/>
    <property type="evidence" value="ECO:0007669"/>
    <property type="project" value="TreeGrafter"/>
</dbReference>
<feature type="compositionally biased region" description="Basic and acidic residues" evidence="5">
    <location>
        <begin position="692"/>
        <end position="712"/>
    </location>
</feature>
<dbReference type="PANTHER" id="PTHR12107:SF0">
    <property type="entry name" value="STARGAZIN (MAMMALIAN CALCIUM CHANNEL) HOMOLOG"/>
    <property type="match status" value="1"/>
</dbReference>
<dbReference type="GO" id="GO:0098943">
    <property type="term" value="P:neurotransmitter receptor transport, postsynaptic endosome to lysosome"/>
    <property type="evidence" value="ECO:0007669"/>
    <property type="project" value="TreeGrafter"/>
</dbReference>
<evidence type="ECO:0000313" key="7">
    <source>
        <dbReference type="EMBL" id="KAG5684630.1"/>
    </source>
</evidence>
<dbReference type="PANTHER" id="PTHR12107">
    <property type="entry name" value="VOLTAGE-DEPENDENT CALCIUM CHANNEL GAMMA SUBUNIT"/>
    <property type="match status" value="1"/>
</dbReference>
<dbReference type="Proteomes" id="UP001107558">
    <property type="component" value="Chromosome 1"/>
</dbReference>
<feature type="transmembrane region" description="Helical" evidence="6">
    <location>
        <begin position="91"/>
        <end position="113"/>
    </location>
</feature>
<dbReference type="GO" id="GO:0098970">
    <property type="term" value="P:postsynaptic neurotransmitter receptor diffusion trapping"/>
    <property type="evidence" value="ECO:0007669"/>
    <property type="project" value="TreeGrafter"/>
</dbReference>
<dbReference type="GO" id="GO:0016247">
    <property type="term" value="F:channel regulator activity"/>
    <property type="evidence" value="ECO:0007669"/>
    <property type="project" value="TreeGrafter"/>
</dbReference>
<dbReference type="OrthoDB" id="9990458at2759"/>
<accession>A0A9J6CSJ8</accession>
<gene>
    <name evidence="7" type="ORF">PVAND_013852</name>
</gene>
<organism evidence="7 8">
    <name type="scientific">Polypedilum vanderplanki</name>
    <name type="common">Sleeping chironomid midge</name>
    <dbReference type="NCBI Taxonomy" id="319348"/>
    <lineage>
        <taxon>Eukaryota</taxon>
        <taxon>Metazoa</taxon>
        <taxon>Ecdysozoa</taxon>
        <taxon>Arthropoda</taxon>
        <taxon>Hexapoda</taxon>
        <taxon>Insecta</taxon>
        <taxon>Pterygota</taxon>
        <taxon>Neoptera</taxon>
        <taxon>Endopterygota</taxon>
        <taxon>Diptera</taxon>
        <taxon>Nematocera</taxon>
        <taxon>Chironomoidea</taxon>
        <taxon>Chironomidae</taxon>
        <taxon>Chironominae</taxon>
        <taxon>Polypedilum</taxon>
        <taxon>Polypedilum</taxon>
    </lineage>
</organism>
<evidence type="ECO:0000256" key="3">
    <source>
        <dbReference type="ARBA" id="ARBA00022989"/>
    </source>
</evidence>
<dbReference type="EMBL" id="JADBJN010000001">
    <property type="protein sequence ID" value="KAG5684630.1"/>
    <property type="molecule type" value="Genomic_DNA"/>
</dbReference>
<evidence type="ECO:0000256" key="2">
    <source>
        <dbReference type="ARBA" id="ARBA00022692"/>
    </source>
</evidence>
<feature type="region of interest" description="Disordered" evidence="5">
    <location>
        <begin position="687"/>
        <end position="712"/>
    </location>
</feature>
<dbReference type="AlphaFoldDB" id="A0A9J6CSJ8"/>
<dbReference type="GO" id="GO:0098839">
    <property type="term" value="C:postsynaptic density membrane"/>
    <property type="evidence" value="ECO:0007669"/>
    <property type="project" value="TreeGrafter"/>
</dbReference>
<dbReference type="GO" id="GO:0019226">
    <property type="term" value="P:transmission of nerve impulse"/>
    <property type="evidence" value="ECO:0007669"/>
    <property type="project" value="TreeGrafter"/>
</dbReference>
<comment type="caution">
    <text evidence="7">The sequence shown here is derived from an EMBL/GenBank/DDBJ whole genome shotgun (WGS) entry which is preliminary data.</text>
</comment>
<dbReference type="Pfam" id="PF13903">
    <property type="entry name" value="Claudin_2"/>
    <property type="match status" value="1"/>
</dbReference>
<keyword evidence="8" id="KW-1185">Reference proteome</keyword>
<evidence type="ECO:0000256" key="6">
    <source>
        <dbReference type="SAM" id="Phobius"/>
    </source>
</evidence>
<dbReference type="GO" id="GO:0032281">
    <property type="term" value="C:AMPA glutamate receptor complex"/>
    <property type="evidence" value="ECO:0007669"/>
    <property type="project" value="TreeGrafter"/>
</dbReference>
<keyword evidence="3 6" id="KW-1133">Transmembrane helix</keyword>
<dbReference type="GO" id="GO:0099590">
    <property type="term" value="P:neurotransmitter receptor internalization"/>
    <property type="evidence" value="ECO:0007669"/>
    <property type="project" value="TreeGrafter"/>
</dbReference>
<evidence type="ECO:0000256" key="5">
    <source>
        <dbReference type="SAM" id="MobiDB-lite"/>
    </source>
</evidence>
<dbReference type="InterPro" id="IPR004031">
    <property type="entry name" value="PMP22/EMP/MP20/Claudin"/>
</dbReference>